<evidence type="ECO:0000256" key="4">
    <source>
        <dbReference type="ARBA" id="ARBA00023027"/>
    </source>
</evidence>
<evidence type="ECO:0000256" key="1">
    <source>
        <dbReference type="ARBA" id="ARBA00001911"/>
    </source>
</evidence>
<reference evidence="9 10" key="1">
    <citation type="submission" date="2019-06" db="EMBL/GenBank/DDBJ databases">
        <authorList>
            <person name="Lee I."/>
            <person name="Jang G.I."/>
            <person name="Hwang C.Y."/>
        </authorList>
    </citation>
    <scope>NUCLEOTIDE SEQUENCE [LARGE SCALE GENOMIC DNA]</scope>
    <source>
        <strain evidence="9 10">PAMC 28131</strain>
    </source>
</reference>
<dbReference type="RefSeq" id="WP_140928723.1">
    <property type="nucleotide sequence ID" value="NZ_VFSU01000028.1"/>
</dbReference>
<comment type="caution">
    <text evidence="9">The sequence shown here is derived from an EMBL/GenBank/DDBJ whole genome shotgun (WGS) entry which is preliminary data.</text>
</comment>
<dbReference type="SUPFAM" id="SSF51735">
    <property type="entry name" value="NAD(P)-binding Rossmann-fold domains"/>
    <property type="match status" value="1"/>
</dbReference>
<dbReference type="Pfam" id="PF01408">
    <property type="entry name" value="GFO_IDH_MocA"/>
    <property type="match status" value="1"/>
</dbReference>
<evidence type="ECO:0000256" key="3">
    <source>
        <dbReference type="ARBA" id="ARBA00022801"/>
    </source>
</evidence>
<dbReference type="Gene3D" id="3.40.50.720">
    <property type="entry name" value="NAD(P)-binding Rossmann-like Domain"/>
    <property type="match status" value="1"/>
</dbReference>
<feature type="domain" description="Gfo/Idh/MocA-like oxidoreductase N-terminal" evidence="7">
    <location>
        <begin position="42"/>
        <end position="167"/>
    </location>
</feature>
<evidence type="ECO:0000256" key="5">
    <source>
        <dbReference type="ARBA" id="ARBA00023295"/>
    </source>
</evidence>
<dbReference type="InterPro" id="IPR000683">
    <property type="entry name" value="Gfo/Idh/MocA-like_OxRdtase_N"/>
</dbReference>
<organism evidence="9 10">
    <name type="scientific">Sandaracinobacter neustonicus</name>
    <dbReference type="NCBI Taxonomy" id="1715348"/>
    <lineage>
        <taxon>Bacteria</taxon>
        <taxon>Pseudomonadati</taxon>
        <taxon>Pseudomonadota</taxon>
        <taxon>Alphaproteobacteria</taxon>
        <taxon>Sphingomonadales</taxon>
        <taxon>Sphingosinicellaceae</taxon>
        <taxon>Sandaracinobacter</taxon>
    </lineage>
</organism>
<dbReference type="Proteomes" id="UP000319897">
    <property type="component" value="Unassembled WGS sequence"/>
</dbReference>
<dbReference type="InterPro" id="IPR036291">
    <property type="entry name" value="NAD(P)-bd_dom_sf"/>
</dbReference>
<dbReference type="EMBL" id="VFSU01000028">
    <property type="protein sequence ID" value="TPE60196.1"/>
    <property type="molecule type" value="Genomic_DNA"/>
</dbReference>
<sequence length="443" mass="48724">MTDLTRRTLIAGTALATAATAKAPPPTAGSMMAFAAPKLSTVRIGIIGVGERGTPMTDLLLTLDGVDIRAIADTDAFVLDRAVAKVTAKQGRAPARISGGAEAWRQLTGRDDLDAVFIFTPWDLHAPMALAAMKAGKHAFVEVPMGVTIDQLWELVETSEATRKHCMMLENCCYGREELMLLNMVRQGLFGELTHGAGAYIHELRGQMLRTERGEGVWRPGWQTRQRGNLYPTHGLGPVAQYMNINRGDRFDYLVAMDSPALGMAAFAQERLPAGDPQRNWRFIAGDMSSALVKTVRGRTILVQHDINTPRPYDRLNYIQGTKGAFGGYPARIAIDDGGNAHHKWDTDMAPWQAKYDHPLWSKLSALALERGGHGGMDFVMLWRAISCLREGWPVDQPVYDGASWSSLFDLTQRSVKNRSAAQDIPDFTRGGWQTAASFDIKV</sequence>
<dbReference type="PANTHER" id="PTHR43818:SF1">
    <property type="entry name" value="GLYCOSYL HYDROLASE FAMILY 109 PROTEIN"/>
    <property type="match status" value="1"/>
</dbReference>
<evidence type="ECO:0000256" key="6">
    <source>
        <dbReference type="SAM" id="SignalP"/>
    </source>
</evidence>
<evidence type="ECO:0000259" key="7">
    <source>
        <dbReference type="Pfam" id="PF01408"/>
    </source>
</evidence>
<protein>
    <submittedName>
        <fullName evidence="9">Gfo/Idh/MocA family oxidoreductase</fullName>
    </submittedName>
</protein>
<keyword evidence="5" id="KW-0326">Glycosidase</keyword>
<proteinExistence type="inferred from homology"/>
<dbReference type="InterPro" id="IPR049303">
    <property type="entry name" value="Glyco_hydro_109_C"/>
</dbReference>
<keyword evidence="3" id="KW-0378">Hydrolase</keyword>
<feature type="signal peptide" evidence="6">
    <location>
        <begin position="1"/>
        <end position="23"/>
    </location>
</feature>
<dbReference type="Pfam" id="PF21252">
    <property type="entry name" value="Glyco_hydro_109_C"/>
    <property type="match status" value="1"/>
</dbReference>
<dbReference type="Gene3D" id="3.30.360.10">
    <property type="entry name" value="Dihydrodipicolinate Reductase, domain 2"/>
    <property type="match status" value="1"/>
</dbReference>
<dbReference type="GO" id="GO:0000166">
    <property type="term" value="F:nucleotide binding"/>
    <property type="evidence" value="ECO:0007669"/>
    <property type="project" value="InterPro"/>
</dbReference>
<gene>
    <name evidence="9" type="ORF">FJQ54_12390</name>
</gene>
<dbReference type="GO" id="GO:0016798">
    <property type="term" value="F:hydrolase activity, acting on glycosyl bonds"/>
    <property type="evidence" value="ECO:0007669"/>
    <property type="project" value="UniProtKB-KW"/>
</dbReference>
<dbReference type="InterPro" id="IPR006311">
    <property type="entry name" value="TAT_signal"/>
</dbReference>
<evidence type="ECO:0000256" key="2">
    <source>
        <dbReference type="ARBA" id="ARBA00009329"/>
    </source>
</evidence>
<feature type="domain" description="Glycosyl hydrolase 109 C-terminal" evidence="8">
    <location>
        <begin position="179"/>
        <end position="347"/>
    </location>
</feature>
<evidence type="ECO:0000259" key="8">
    <source>
        <dbReference type="Pfam" id="PF21252"/>
    </source>
</evidence>
<dbReference type="InterPro" id="IPR050463">
    <property type="entry name" value="Gfo/Idh/MocA_oxidrdct_glycsds"/>
</dbReference>
<dbReference type="PROSITE" id="PS51318">
    <property type="entry name" value="TAT"/>
    <property type="match status" value="1"/>
</dbReference>
<comment type="similarity">
    <text evidence="2">Belongs to the Gfo/Idh/MocA family. Glycosyl hydrolase 109 subfamily.</text>
</comment>
<keyword evidence="10" id="KW-1185">Reference proteome</keyword>
<keyword evidence="6" id="KW-0732">Signal</keyword>
<dbReference type="AlphaFoldDB" id="A0A501XI30"/>
<evidence type="ECO:0000313" key="9">
    <source>
        <dbReference type="EMBL" id="TPE60196.1"/>
    </source>
</evidence>
<name>A0A501XI30_9SPHN</name>
<dbReference type="OrthoDB" id="9792935at2"/>
<accession>A0A501XI30</accession>
<feature type="chain" id="PRO_5021259881" evidence="6">
    <location>
        <begin position="24"/>
        <end position="443"/>
    </location>
</feature>
<keyword evidence="4" id="KW-0520">NAD</keyword>
<comment type="cofactor">
    <cofactor evidence="1">
        <name>NAD(+)</name>
        <dbReference type="ChEBI" id="CHEBI:57540"/>
    </cofactor>
</comment>
<evidence type="ECO:0000313" key="10">
    <source>
        <dbReference type="Proteomes" id="UP000319897"/>
    </source>
</evidence>
<dbReference type="PANTHER" id="PTHR43818">
    <property type="entry name" value="BCDNA.GH03377"/>
    <property type="match status" value="1"/>
</dbReference>